<feature type="transmembrane region" description="Helical" evidence="28">
    <location>
        <begin position="379"/>
        <end position="398"/>
    </location>
</feature>
<dbReference type="Proteomes" id="UP000694385">
    <property type="component" value="Unassembled WGS sequence"/>
</dbReference>
<dbReference type="GO" id="GO:0140115">
    <property type="term" value="P:export across plasma membrane"/>
    <property type="evidence" value="ECO:0007669"/>
    <property type="project" value="Ensembl"/>
</dbReference>
<dbReference type="PANTHER" id="PTHR24064">
    <property type="entry name" value="SOLUTE CARRIER FAMILY 22 MEMBER"/>
    <property type="match status" value="1"/>
</dbReference>
<evidence type="ECO:0000313" key="29">
    <source>
        <dbReference type="Ensembl" id="ENSJJAP00000019832.1"/>
    </source>
</evidence>
<evidence type="ECO:0000256" key="7">
    <source>
        <dbReference type="ARBA" id="ARBA00022989"/>
    </source>
</evidence>
<dbReference type="InterPro" id="IPR036259">
    <property type="entry name" value="MFS_trans_sf"/>
</dbReference>
<dbReference type="Pfam" id="PF00083">
    <property type="entry name" value="Sugar_tr"/>
    <property type="match status" value="1"/>
</dbReference>
<dbReference type="GO" id="GO:0061459">
    <property type="term" value="F:L-arginine transmembrane transporter activity"/>
    <property type="evidence" value="ECO:0007669"/>
    <property type="project" value="Ensembl"/>
</dbReference>
<feature type="transmembrane region" description="Helical" evidence="28">
    <location>
        <begin position="465"/>
        <end position="488"/>
    </location>
</feature>
<comment type="catalytic activity">
    <reaction evidence="26">
        <text>prostaglandin F2alpha(out) = prostaglandin F2alpha(in)</text>
        <dbReference type="Rhea" id="RHEA:50988"/>
        <dbReference type="ChEBI" id="CHEBI:57404"/>
    </reaction>
</comment>
<dbReference type="AlphaFoldDB" id="A0A8C5L3J5"/>
<feature type="transmembrane region" description="Helical" evidence="28">
    <location>
        <begin position="238"/>
        <end position="257"/>
    </location>
</feature>
<dbReference type="Ensembl" id="ENSJJAT00000026369.1">
    <property type="protein sequence ID" value="ENSJJAP00000019832.1"/>
    <property type="gene ID" value="ENSJJAG00000020676.1"/>
</dbReference>
<evidence type="ECO:0000256" key="23">
    <source>
        <dbReference type="ARBA" id="ARBA00036811"/>
    </source>
</evidence>
<evidence type="ECO:0000256" key="21">
    <source>
        <dbReference type="ARBA" id="ARBA00036754"/>
    </source>
</evidence>
<evidence type="ECO:0000256" key="16">
    <source>
        <dbReference type="ARBA" id="ARBA00036345"/>
    </source>
</evidence>
<reference evidence="29" key="2">
    <citation type="submission" date="2025-09" db="UniProtKB">
        <authorList>
            <consortium name="Ensembl"/>
        </authorList>
    </citation>
    <scope>IDENTIFICATION</scope>
</reference>
<comment type="catalytic activity">
    <reaction evidence="20">
        <text>(R)-salsolinol(in) = (R)-salsolinol(out)</text>
        <dbReference type="Rhea" id="RHEA:74791"/>
        <dbReference type="ChEBI" id="CHEBI:194082"/>
    </reaction>
</comment>
<evidence type="ECO:0000256" key="5">
    <source>
        <dbReference type="ARBA" id="ARBA00022475"/>
    </source>
</evidence>
<feature type="transmembrane region" description="Helical" evidence="28">
    <location>
        <begin position="404"/>
        <end position="427"/>
    </location>
</feature>
<comment type="catalytic activity">
    <reaction evidence="16">
        <text>prostaglandin E2(out) = prostaglandin E2(in)</text>
        <dbReference type="Rhea" id="RHEA:50984"/>
        <dbReference type="ChEBI" id="CHEBI:606564"/>
    </reaction>
</comment>
<keyword evidence="8" id="KW-0406">Ion transport</keyword>
<evidence type="ECO:0000256" key="8">
    <source>
        <dbReference type="ARBA" id="ARBA00023065"/>
    </source>
</evidence>
<reference evidence="29" key="1">
    <citation type="submission" date="2025-08" db="UniProtKB">
        <authorList>
            <consortium name="Ensembl"/>
        </authorList>
    </citation>
    <scope>IDENTIFICATION</scope>
</reference>
<comment type="subcellular location">
    <subcellularLocation>
        <location evidence="1">Apical cell membrane</location>
        <topology evidence="1">Multi-pass membrane protein</topology>
    </subcellularLocation>
    <subcellularLocation>
        <location evidence="11">Basal cell membrane</location>
        <topology evidence="11">Multi-pass membrane protein</topology>
    </subcellularLocation>
    <subcellularLocation>
        <location evidence="2">Basolateral cell membrane</location>
        <topology evidence="2">Multi-pass membrane protein</topology>
    </subcellularLocation>
</comment>
<dbReference type="GO" id="GO:0005277">
    <property type="term" value="F:acetylcholine transmembrane transporter activity"/>
    <property type="evidence" value="ECO:0007669"/>
    <property type="project" value="Ensembl"/>
</dbReference>
<organism evidence="29 30">
    <name type="scientific">Jaculus jaculus</name>
    <name type="common">Lesser Egyptian jerboa</name>
    <dbReference type="NCBI Taxonomy" id="51337"/>
    <lineage>
        <taxon>Eukaryota</taxon>
        <taxon>Metazoa</taxon>
        <taxon>Chordata</taxon>
        <taxon>Craniata</taxon>
        <taxon>Vertebrata</taxon>
        <taxon>Euteleostomi</taxon>
        <taxon>Mammalia</taxon>
        <taxon>Eutheria</taxon>
        <taxon>Euarchontoglires</taxon>
        <taxon>Glires</taxon>
        <taxon>Rodentia</taxon>
        <taxon>Myomorpha</taxon>
        <taxon>Dipodoidea</taxon>
        <taxon>Dipodidae</taxon>
        <taxon>Dipodinae</taxon>
        <taxon>Jaculus</taxon>
    </lineage>
</organism>
<dbReference type="FunFam" id="1.20.1250.20:FF:000148">
    <property type="entry name" value="Solute carrier family 22 member 2"/>
    <property type="match status" value="1"/>
</dbReference>
<dbReference type="GO" id="GO:0051610">
    <property type="term" value="P:serotonin uptake"/>
    <property type="evidence" value="ECO:0007669"/>
    <property type="project" value="Ensembl"/>
</dbReference>
<keyword evidence="4" id="KW-0813">Transport</keyword>
<dbReference type="GO" id="GO:0042910">
    <property type="term" value="F:xenobiotic transmembrane transporter activity"/>
    <property type="evidence" value="ECO:0007669"/>
    <property type="project" value="Ensembl"/>
</dbReference>
<evidence type="ECO:0000256" key="24">
    <source>
        <dbReference type="ARBA" id="ARBA00036839"/>
    </source>
</evidence>
<dbReference type="GO" id="GO:0015234">
    <property type="term" value="F:thiamine transmembrane transporter activity"/>
    <property type="evidence" value="ECO:0007669"/>
    <property type="project" value="Ensembl"/>
</dbReference>
<gene>
    <name evidence="29" type="primary">Slc22a2</name>
</gene>
<evidence type="ECO:0000256" key="20">
    <source>
        <dbReference type="ARBA" id="ARBA00036661"/>
    </source>
</evidence>
<comment type="catalytic activity">
    <reaction evidence="12">
        <text>1-methylnicotinamide(out) = 1-methylnicotinamide(in)</text>
        <dbReference type="Rhea" id="RHEA:73859"/>
        <dbReference type="ChEBI" id="CHEBI:16797"/>
    </reaction>
</comment>
<proteinExistence type="inferred from homology"/>
<dbReference type="GO" id="GO:0015214">
    <property type="term" value="F:pyrimidine nucleoside transmembrane transporter activity"/>
    <property type="evidence" value="ECO:0007669"/>
    <property type="project" value="Ensembl"/>
</dbReference>
<dbReference type="OMA" id="DLQWLKV"/>
<dbReference type="GO" id="GO:0015870">
    <property type="term" value="P:acetylcholine transport"/>
    <property type="evidence" value="ECO:0007669"/>
    <property type="project" value="Ensembl"/>
</dbReference>
<dbReference type="Gene3D" id="1.20.1250.20">
    <property type="entry name" value="MFS general substrate transporter like domains"/>
    <property type="match status" value="1"/>
</dbReference>
<evidence type="ECO:0000256" key="19">
    <source>
        <dbReference type="ARBA" id="ARBA00036490"/>
    </source>
</evidence>
<dbReference type="GeneTree" id="ENSGT00940000155089"/>
<evidence type="ECO:0000256" key="6">
    <source>
        <dbReference type="ARBA" id="ARBA00022692"/>
    </source>
</evidence>
<dbReference type="GO" id="GO:0015220">
    <property type="term" value="F:choline transmembrane transporter activity"/>
    <property type="evidence" value="ECO:0007669"/>
    <property type="project" value="Ensembl"/>
</dbReference>
<evidence type="ECO:0000313" key="30">
    <source>
        <dbReference type="Proteomes" id="UP000694385"/>
    </source>
</evidence>
<comment type="catalytic activity">
    <reaction evidence="14">
        <text>L-histidyl-L-proline diketopiperazine(in) = L-histidyl-L-proline diketopiperazine(out)</text>
        <dbReference type="Rhea" id="RHEA:74787"/>
        <dbReference type="ChEBI" id="CHEBI:90039"/>
    </reaction>
</comment>
<comment type="catalytic activity">
    <reaction evidence="17">
        <text>serotonin(out) = serotonin(in)</text>
        <dbReference type="Rhea" id="RHEA:73867"/>
        <dbReference type="ChEBI" id="CHEBI:350546"/>
    </reaction>
</comment>
<dbReference type="GO" id="GO:0019534">
    <property type="term" value="F:toxin transmembrane transporter activity"/>
    <property type="evidence" value="ECO:0007669"/>
    <property type="project" value="Ensembl"/>
</dbReference>
<dbReference type="GO" id="GO:0015651">
    <property type="term" value="F:quaternary ammonium group transmembrane transporter activity"/>
    <property type="evidence" value="ECO:0007669"/>
    <property type="project" value="Ensembl"/>
</dbReference>
<comment type="catalytic activity">
    <reaction evidence="13">
        <text>(R)-adrenaline(out) = (R)-adrenaline(in)</text>
        <dbReference type="Rhea" id="RHEA:73875"/>
        <dbReference type="ChEBI" id="CHEBI:71406"/>
    </reaction>
</comment>
<evidence type="ECO:0000256" key="9">
    <source>
        <dbReference type="ARBA" id="ARBA00023136"/>
    </source>
</evidence>
<evidence type="ECO:0000256" key="18">
    <source>
        <dbReference type="ARBA" id="ARBA00036483"/>
    </source>
</evidence>
<dbReference type="GO" id="GO:0005275">
    <property type="term" value="F:amine transmembrane transporter activity"/>
    <property type="evidence" value="ECO:0007669"/>
    <property type="project" value="Ensembl"/>
</dbReference>
<comment type="catalytic activity">
    <reaction evidence="25">
        <text>(R)-noradrenaline(out) = (R)-noradrenaline(in)</text>
        <dbReference type="Rhea" id="RHEA:73871"/>
        <dbReference type="ChEBI" id="CHEBI:72587"/>
    </reaction>
</comment>
<evidence type="ECO:0000256" key="13">
    <source>
        <dbReference type="ARBA" id="ARBA00035897"/>
    </source>
</evidence>
<comment type="catalytic activity">
    <reaction evidence="19">
        <text>spermidine(in) = spermidine(out)</text>
        <dbReference type="Rhea" id="RHEA:35039"/>
        <dbReference type="ChEBI" id="CHEBI:57834"/>
    </reaction>
</comment>
<dbReference type="InterPro" id="IPR005828">
    <property type="entry name" value="MFS_sugar_transport-like"/>
</dbReference>
<sequence length="529" mass="59134">MPTVDDILEHIGECHFFQKQTFFLLALLSTAFTPIYVGIVFLGFTPDHRCRSPGVAELSQRCGWSLAEELNYTVPGPGDDAFLRQCRQYEVDWNQSALDCVDPLSSLAADRSHLPLVPCQHGWVYDTPGSSIVTEFNLVCADSWMLDLFQSVVNVGFFIGAVGIGYLPPPIHFFTVPLNALKSLMLPVHALTIRILSAVTEFVGLGYRRTVGICYQVAFTVGLLVLAGVAYALPHWRWLQLTVTLPNFCFLLYFWCIPESPRWLISQNKNAAAMKILRHIAKKNGKPMPASLQSLRADEESEEKMNPSFLDLVRTPQIRKHTLILMYNWFTSSVLYQGLIMHIGLAGGNVYLDFFYSALVEFPAAFIIIFTVDRVGRRYPWAAANLVAGAACLASVFIPDDLQGLKITMACLGRMAITMAYEMVCLVNAELYPTFIRNLGVLVCSSMCDIGGTITPFLVYRLTDIWLEFPLVVFAVVGLVAGGLVLLLPETKGKALPETIEDAENMNRPRKKKEKTIYFQVKKSDMQKN</sequence>
<feature type="transmembrane region" description="Helical" evidence="28">
    <location>
        <begin position="148"/>
        <end position="168"/>
    </location>
</feature>
<keyword evidence="10" id="KW-0325">Glycoprotein</keyword>
<evidence type="ECO:0000256" key="17">
    <source>
        <dbReference type="ARBA" id="ARBA00036470"/>
    </source>
</evidence>
<feature type="transmembrane region" description="Helical" evidence="28">
    <location>
        <begin position="324"/>
        <end position="348"/>
    </location>
</feature>
<keyword evidence="30" id="KW-1185">Reference proteome</keyword>
<feature type="transmembrane region" description="Helical" evidence="28">
    <location>
        <begin position="439"/>
        <end position="459"/>
    </location>
</feature>
<dbReference type="GO" id="GO:0097638">
    <property type="term" value="P:L-arginine import across plasma membrane"/>
    <property type="evidence" value="ECO:0007669"/>
    <property type="project" value="Ensembl"/>
</dbReference>
<feature type="transmembrane region" description="Helical" evidence="28">
    <location>
        <begin position="22"/>
        <end position="44"/>
    </location>
</feature>
<keyword evidence="7 28" id="KW-1133">Transmembrane helix</keyword>
<dbReference type="GO" id="GO:0008504">
    <property type="term" value="F:monoamine transmembrane transporter activity"/>
    <property type="evidence" value="ECO:0007669"/>
    <property type="project" value="Ensembl"/>
</dbReference>
<evidence type="ECO:0000256" key="4">
    <source>
        <dbReference type="ARBA" id="ARBA00022448"/>
    </source>
</evidence>
<evidence type="ECO:0000256" key="27">
    <source>
        <dbReference type="ARBA" id="ARBA00037001"/>
    </source>
</evidence>
<name>A0A8C5L3J5_JACJA</name>
<keyword evidence="9 28" id="KW-0472">Membrane</keyword>
<protein>
    <submittedName>
        <fullName evidence="29">Solute carrier family 22 (organic cation transporter), member 2</fullName>
    </submittedName>
</protein>
<evidence type="ECO:0000256" key="26">
    <source>
        <dbReference type="ARBA" id="ARBA00036978"/>
    </source>
</evidence>
<evidence type="ECO:0000256" key="28">
    <source>
        <dbReference type="SAM" id="Phobius"/>
    </source>
</evidence>
<dbReference type="GO" id="GO:0098793">
    <property type="term" value="C:presynapse"/>
    <property type="evidence" value="ECO:0007669"/>
    <property type="project" value="GOC"/>
</dbReference>
<comment type="catalytic activity">
    <reaction evidence="22">
        <text>acetylcholine(in) = acetylcholine(out)</text>
        <dbReference type="Rhea" id="RHEA:74663"/>
        <dbReference type="ChEBI" id="CHEBI:15355"/>
    </reaction>
</comment>
<dbReference type="GO" id="GO:0090494">
    <property type="term" value="P:dopamine uptake"/>
    <property type="evidence" value="ECO:0007669"/>
    <property type="project" value="Ensembl"/>
</dbReference>
<dbReference type="GO" id="GO:0048241">
    <property type="term" value="P:epinephrine transport"/>
    <property type="evidence" value="ECO:0007669"/>
    <property type="project" value="Ensembl"/>
</dbReference>
<evidence type="ECO:0000256" key="2">
    <source>
        <dbReference type="ARBA" id="ARBA00004554"/>
    </source>
</evidence>
<comment type="catalytic activity">
    <reaction evidence="27">
        <text>histamine(out) = histamine(in)</text>
        <dbReference type="Rhea" id="RHEA:73879"/>
        <dbReference type="ChEBI" id="CHEBI:58432"/>
    </reaction>
</comment>
<evidence type="ECO:0000256" key="10">
    <source>
        <dbReference type="ARBA" id="ARBA00023180"/>
    </source>
</evidence>
<comment type="catalytic activity">
    <reaction evidence="15">
        <text>putrescine(out) = putrescine(in)</text>
        <dbReference type="Rhea" id="RHEA:72135"/>
        <dbReference type="ChEBI" id="CHEBI:326268"/>
    </reaction>
</comment>
<evidence type="ECO:0000256" key="14">
    <source>
        <dbReference type="ARBA" id="ARBA00035901"/>
    </source>
</evidence>
<keyword evidence="6 28" id="KW-0812">Transmembrane</keyword>
<evidence type="ECO:0000256" key="12">
    <source>
        <dbReference type="ARBA" id="ARBA00035834"/>
    </source>
</evidence>
<evidence type="ECO:0000256" key="1">
    <source>
        <dbReference type="ARBA" id="ARBA00004424"/>
    </source>
</evidence>
<dbReference type="GO" id="GO:0015489">
    <property type="term" value="F:putrescine transmembrane transporter activity"/>
    <property type="evidence" value="ECO:0007669"/>
    <property type="project" value="Ensembl"/>
</dbReference>
<dbReference type="GO" id="GO:0051620">
    <property type="term" value="P:norepinephrine uptake"/>
    <property type="evidence" value="ECO:0007669"/>
    <property type="project" value="Ensembl"/>
</dbReference>
<accession>A0A8C5L3J5</accession>
<feature type="transmembrane region" description="Helical" evidence="28">
    <location>
        <begin position="188"/>
        <end position="206"/>
    </location>
</feature>
<evidence type="ECO:0000256" key="25">
    <source>
        <dbReference type="ARBA" id="ARBA00036845"/>
    </source>
</evidence>
<comment type="catalytic activity">
    <reaction evidence="21">
        <text>guanidine(out) = guanidine(in)</text>
        <dbReference type="Rhea" id="RHEA:73883"/>
        <dbReference type="ChEBI" id="CHEBI:30087"/>
    </reaction>
</comment>
<feature type="transmembrane region" description="Helical" evidence="28">
    <location>
        <begin position="354"/>
        <end position="372"/>
    </location>
</feature>
<dbReference type="GO" id="GO:0016324">
    <property type="term" value="C:apical plasma membrane"/>
    <property type="evidence" value="ECO:0007669"/>
    <property type="project" value="UniProtKB-SubCell"/>
</dbReference>
<evidence type="ECO:0000256" key="3">
    <source>
        <dbReference type="ARBA" id="ARBA00009203"/>
    </source>
</evidence>
<dbReference type="GO" id="GO:0015562">
    <property type="term" value="F:efflux transmembrane transporter activity"/>
    <property type="evidence" value="ECO:0007669"/>
    <property type="project" value="Ensembl"/>
</dbReference>
<evidence type="ECO:0000256" key="11">
    <source>
        <dbReference type="ARBA" id="ARBA00034696"/>
    </source>
</evidence>
<dbReference type="GO" id="GO:0006812">
    <property type="term" value="P:monoatomic cation transport"/>
    <property type="evidence" value="ECO:0007669"/>
    <property type="project" value="Ensembl"/>
</dbReference>
<comment type="similarity">
    <text evidence="3">Belongs to the major facilitator (TC 2.A.1) superfamily. Organic cation transporter (TC 2.A.1.19) family.</text>
</comment>
<comment type="catalytic activity">
    <reaction evidence="23">
        <text>choline(out) = choline(in)</text>
        <dbReference type="Rhea" id="RHEA:32751"/>
        <dbReference type="ChEBI" id="CHEBI:15354"/>
    </reaction>
</comment>
<comment type="catalytic activity">
    <reaction evidence="24">
        <text>thiamine(in) = thiamine(out)</text>
        <dbReference type="Rhea" id="RHEA:34919"/>
        <dbReference type="ChEBI" id="CHEBI:18385"/>
    </reaction>
</comment>
<dbReference type="GO" id="GO:0051615">
    <property type="term" value="P:histamine uptake"/>
    <property type="evidence" value="ECO:0007669"/>
    <property type="project" value="Ensembl"/>
</dbReference>
<dbReference type="GO" id="GO:1990748">
    <property type="term" value="P:cellular detoxification"/>
    <property type="evidence" value="ECO:0007669"/>
    <property type="project" value="Ensembl"/>
</dbReference>
<dbReference type="GO" id="GO:0016323">
    <property type="term" value="C:basolateral plasma membrane"/>
    <property type="evidence" value="ECO:0007669"/>
    <property type="project" value="UniProtKB-SubCell"/>
</dbReference>
<feature type="transmembrane region" description="Helical" evidence="28">
    <location>
        <begin position="213"/>
        <end position="232"/>
    </location>
</feature>
<evidence type="ECO:0000256" key="22">
    <source>
        <dbReference type="ARBA" id="ARBA00036778"/>
    </source>
</evidence>
<evidence type="ECO:0000256" key="15">
    <source>
        <dbReference type="ARBA" id="ARBA00035928"/>
    </source>
</evidence>
<dbReference type="GO" id="GO:0015132">
    <property type="term" value="F:prostaglandin transmembrane transporter activity"/>
    <property type="evidence" value="ECO:0007669"/>
    <property type="project" value="Ensembl"/>
</dbReference>
<dbReference type="SUPFAM" id="SSF103473">
    <property type="entry name" value="MFS general substrate transporter"/>
    <property type="match status" value="1"/>
</dbReference>
<keyword evidence="5" id="KW-1003">Cell membrane</keyword>
<comment type="catalytic activity">
    <reaction evidence="18">
        <text>dopamine(out) = dopamine(in)</text>
        <dbReference type="Rhea" id="RHEA:73863"/>
        <dbReference type="ChEBI" id="CHEBI:59905"/>
    </reaction>
</comment>